<evidence type="ECO:0000313" key="1">
    <source>
        <dbReference type="EMBL" id="KKN79941.1"/>
    </source>
</evidence>
<gene>
    <name evidence="1" type="ORF">LCGC14_0334490</name>
</gene>
<accession>A0A0F9W2Q7</accession>
<comment type="caution">
    <text evidence="1">The sequence shown here is derived from an EMBL/GenBank/DDBJ whole genome shotgun (WGS) entry which is preliminary data.</text>
</comment>
<dbReference type="AlphaFoldDB" id="A0A0F9W2Q7"/>
<protein>
    <submittedName>
        <fullName evidence="1">Uncharacterized protein</fullName>
    </submittedName>
</protein>
<sequence>MLRVHTRDGRTASIDLSDSEQAKWLASRLGDPRFQAQITAMTISHQGVSYAVARPDGLGPVTFLAELMTPAPDRKIKGGERMICLAGDVRASVFVHQQERAARVSLFRIGKQRYNPLAA</sequence>
<dbReference type="EMBL" id="LAZR01000239">
    <property type="protein sequence ID" value="KKN79941.1"/>
    <property type="molecule type" value="Genomic_DNA"/>
</dbReference>
<reference evidence="1" key="1">
    <citation type="journal article" date="2015" name="Nature">
        <title>Complex archaea that bridge the gap between prokaryotes and eukaryotes.</title>
        <authorList>
            <person name="Spang A."/>
            <person name="Saw J.H."/>
            <person name="Jorgensen S.L."/>
            <person name="Zaremba-Niedzwiedzka K."/>
            <person name="Martijn J."/>
            <person name="Lind A.E."/>
            <person name="van Eijk R."/>
            <person name="Schleper C."/>
            <person name="Guy L."/>
            <person name="Ettema T.J."/>
        </authorList>
    </citation>
    <scope>NUCLEOTIDE SEQUENCE</scope>
</reference>
<organism evidence="1">
    <name type="scientific">marine sediment metagenome</name>
    <dbReference type="NCBI Taxonomy" id="412755"/>
    <lineage>
        <taxon>unclassified sequences</taxon>
        <taxon>metagenomes</taxon>
        <taxon>ecological metagenomes</taxon>
    </lineage>
</organism>
<proteinExistence type="predicted"/>
<name>A0A0F9W2Q7_9ZZZZ</name>